<evidence type="ECO:0000313" key="3">
    <source>
        <dbReference type="RefSeq" id="XP_015036197.2"/>
    </source>
</evidence>
<accession>A0A6I8V9S1</accession>
<feature type="transmembrane region" description="Helical" evidence="1">
    <location>
        <begin position="137"/>
        <end position="163"/>
    </location>
</feature>
<proteinExistence type="predicted"/>
<feature type="transmembrane region" description="Helical" evidence="1">
    <location>
        <begin position="52"/>
        <end position="70"/>
    </location>
</feature>
<name>A0A6I8V9S1_DROPS</name>
<organism evidence="2 3">
    <name type="scientific">Drosophila pseudoobscura pseudoobscura</name>
    <name type="common">Fruit fly</name>
    <dbReference type="NCBI Taxonomy" id="46245"/>
    <lineage>
        <taxon>Eukaryota</taxon>
        <taxon>Metazoa</taxon>
        <taxon>Ecdysozoa</taxon>
        <taxon>Arthropoda</taxon>
        <taxon>Hexapoda</taxon>
        <taxon>Insecta</taxon>
        <taxon>Pterygota</taxon>
        <taxon>Neoptera</taxon>
        <taxon>Endopterygota</taxon>
        <taxon>Diptera</taxon>
        <taxon>Brachycera</taxon>
        <taxon>Muscomorpha</taxon>
        <taxon>Ephydroidea</taxon>
        <taxon>Drosophilidae</taxon>
        <taxon>Drosophila</taxon>
        <taxon>Sophophora</taxon>
    </lineage>
</organism>
<feature type="transmembrane region" description="Helical" evidence="1">
    <location>
        <begin position="99"/>
        <end position="116"/>
    </location>
</feature>
<keyword evidence="1" id="KW-0472">Membrane</keyword>
<keyword evidence="1" id="KW-1133">Transmembrane helix</keyword>
<dbReference type="AlphaFoldDB" id="A0A6I8V9S1"/>
<evidence type="ECO:0000256" key="1">
    <source>
        <dbReference type="SAM" id="Phobius"/>
    </source>
</evidence>
<protein>
    <submittedName>
        <fullName evidence="3 4">Uncharacterized protein isoform X2</fullName>
    </submittedName>
</protein>
<keyword evidence="1" id="KW-0812">Transmembrane</keyword>
<dbReference type="ExpressionAtlas" id="A0A6I8V9S1">
    <property type="expression patterns" value="baseline"/>
</dbReference>
<keyword evidence="2" id="KW-1185">Reference proteome</keyword>
<reference evidence="3 4" key="1">
    <citation type="submission" date="2025-04" db="UniProtKB">
        <authorList>
            <consortium name="RefSeq"/>
        </authorList>
    </citation>
    <scope>IDENTIFICATION</scope>
    <source>
        <strain evidence="3 4">MV-25-SWS-2005</strain>
        <tissue evidence="3 4">Whole body</tissue>
    </source>
</reference>
<feature type="transmembrane region" description="Helical" evidence="1">
    <location>
        <begin position="6"/>
        <end position="31"/>
    </location>
</feature>
<dbReference type="RefSeq" id="XP_033236024.1">
    <property type="nucleotide sequence ID" value="XM_033380133.1"/>
</dbReference>
<gene>
    <name evidence="3 4" type="primary">LOC6903028</name>
</gene>
<evidence type="ECO:0000313" key="4">
    <source>
        <dbReference type="RefSeq" id="XP_033236024.1"/>
    </source>
</evidence>
<dbReference type="Proteomes" id="UP000001819">
    <property type="component" value="Chromosome 4"/>
</dbReference>
<dbReference type="RefSeq" id="XP_015036197.2">
    <property type="nucleotide sequence ID" value="XM_015180711.2"/>
</dbReference>
<sequence length="202" mass="23721">MAKFLPYPVCVFLMLQLTALVSMVDVEYKVVKIRRGRKPQAQMFWSFDAHELLFSPLYSLAAMSLFYYGYGLVYLRHEGPYKNLLLCLCNASVDMWRKFWPVMLLPWLMTVLPGVLPYPNRLWHCLAMDTSRMDFCFIHVVACISFWIVSMMVVFLTFSFTVLSNLCLHRSTRIDRYVSPELRAYIRGINESYGFQLITIHP</sequence>
<evidence type="ECO:0000313" key="2">
    <source>
        <dbReference type="Proteomes" id="UP000001819"/>
    </source>
</evidence>